<dbReference type="EMBL" id="PP579741">
    <property type="protein sequence ID" value="XAG95849.1"/>
    <property type="molecule type" value="Genomic_DNA"/>
</dbReference>
<evidence type="ECO:0000313" key="2">
    <source>
        <dbReference type="Proteomes" id="UP001437386"/>
    </source>
</evidence>
<name>A0AAX4Q5N0_9CAUD</name>
<accession>A0AAX4Q5N0</accession>
<organism evidence="1 2">
    <name type="scientific">Enterobacter phage KKP_3711</name>
    <dbReference type="NCBI Taxonomy" id="3109398"/>
    <lineage>
        <taxon>Viruses</taxon>
        <taxon>Duplodnaviria</taxon>
        <taxon>Heunggongvirae</taxon>
        <taxon>Uroviricota</taxon>
        <taxon>Caudoviricetes</taxon>
        <taxon>Demerecviridae</taxon>
        <taxon>Markadamsvirinae</taxon>
    </lineage>
</organism>
<protein>
    <submittedName>
        <fullName evidence="1">Uncharacterized protein</fullName>
    </submittedName>
</protein>
<gene>
    <name evidence="1" type="ORF">U7154_000082</name>
</gene>
<sequence>MLQLFYRWLVWNSSSCLDINHRCWKLLDLYLKTKPADPFSLSDMYDQIHNLDSEAAGILRNRLERFTGQSWKMVIEDGGLVFRDDYDIKEDDIAVLVSFSLTEPRVITYL</sequence>
<keyword evidence="2" id="KW-1185">Reference proteome</keyword>
<proteinExistence type="predicted"/>
<evidence type="ECO:0000313" key="1">
    <source>
        <dbReference type="EMBL" id="XAG95849.1"/>
    </source>
</evidence>
<reference evidence="1 2" key="1">
    <citation type="submission" date="2024-04" db="EMBL/GenBank/DDBJ databases">
        <authorList>
            <person name="Wojcicki M."/>
            <person name="Srednicka P."/>
            <person name="Shymialevich D."/>
            <person name="Sokolowska B."/>
        </authorList>
    </citation>
    <scope>NUCLEOTIDE SEQUENCE [LARGE SCALE GENOMIC DNA]</scope>
</reference>
<dbReference type="Proteomes" id="UP001437386">
    <property type="component" value="Segment"/>
</dbReference>